<dbReference type="AlphaFoldDB" id="A0A0P9GTS3"/>
<comment type="caution">
    <text evidence="1">The sequence shown here is derived from an EMBL/GenBank/DDBJ whole genome shotgun (WGS) entry which is preliminary data.</text>
</comment>
<protein>
    <submittedName>
        <fullName evidence="1">Uncharacterized protein</fullName>
    </submittedName>
</protein>
<dbReference type="STRING" id="471514.AN477_06295"/>
<organism evidence="1 2">
    <name type="scientific">Alicyclobacillus ferrooxydans</name>
    <dbReference type="NCBI Taxonomy" id="471514"/>
    <lineage>
        <taxon>Bacteria</taxon>
        <taxon>Bacillati</taxon>
        <taxon>Bacillota</taxon>
        <taxon>Bacilli</taxon>
        <taxon>Bacillales</taxon>
        <taxon>Alicyclobacillaceae</taxon>
        <taxon>Alicyclobacillus</taxon>
    </lineage>
</organism>
<dbReference type="RefSeq" id="WP_054968318.1">
    <property type="nucleotide sequence ID" value="NZ_LJCO01000030.1"/>
</dbReference>
<sequence length="135" mass="15489">MSRSQKGEKQTSALHRHMKEIQNQRAARLQNTEPRNVDQGQLKRLHGIVEKTVKDFIEADDALMLQSSNPERFFISLSQVAVLVVTLSATQSKLSVAFQGEGTIHEWRDWAVDEPDKVIQSAIEEGLLQWYKRLF</sequence>
<evidence type="ECO:0000313" key="1">
    <source>
        <dbReference type="EMBL" id="KPV44602.1"/>
    </source>
</evidence>
<name>A0A0P9GTS3_9BACL</name>
<evidence type="ECO:0000313" key="2">
    <source>
        <dbReference type="Proteomes" id="UP000050482"/>
    </source>
</evidence>
<dbReference type="Proteomes" id="UP000050482">
    <property type="component" value="Unassembled WGS sequence"/>
</dbReference>
<gene>
    <name evidence="1" type="ORF">AN477_06295</name>
</gene>
<reference evidence="1 2" key="1">
    <citation type="submission" date="2015-09" db="EMBL/GenBank/DDBJ databases">
        <title>Draft genome sequence of Alicyclobacillus ferrooxydans DSM 22381.</title>
        <authorList>
            <person name="Hemp J."/>
        </authorList>
    </citation>
    <scope>NUCLEOTIDE SEQUENCE [LARGE SCALE GENOMIC DNA]</scope>
    <source>
        <strain evidence="1 2">TC-34</strain>
    </source>
</reference>
<proteinExistence type="predicted"/>
<dbReference type="EMBL" id="LJCO01000030">
    <property type="protein sequence ID" value="KPV44602.1"/>
    <property type="molecule type" value="Genomic_DNA"/>
</dbReference>
<dbReference type="PATRIC" id="fig|471514.4.peg.4236"/>
<keyword evidence="2" id="KW-1185">Reference proteome</keyword>
<accession>A0A0P9GTS3</accession>